<dbReference type="Proteomes" id="UP000029864">
    <property type="component" value="Unassembled WGS sequence"/>
</dbReference>
<keyword evidence="2 4" id="KW-0418">Kinase</keyword>
<proteinExistence type="predicted"/>
<evidence type="ECO:0000256" key="2">
    <source>
        <dbReference type="ARBA" id="ARBA00022777"/>
    </source>
</evidence>
<dbReference type="GO" id="GO:0005829">
    <property type="term" value="C:cytosol"/>
    <property type="evidence" value="ECO:0007669"/>
    <property type="project" value="TreeGrafter"/>
</dbReference>
<dbReference type="EMBL" id="JACHBQ010000001">
    <property type="protein sequence ID" value="MBB5640475.1"/>
    <property type="molecule type" value="Genomic_DNA"/>
</dbReference>
<sequence length="211" mass="21408">MNDQITTAQLTAWVTECARLINVHADALNDLDATAGDADHGSNLERGFTAVMAIGLLDQLDSPRELLKHVGSTIVDVVGGSSGALYGTFFLRMAVTSGPNGVLDAAGFAELLRAGGQGIVDRGSAQVGDKTLYDSLAPAITALDQALAAGDTLARALISASAAADSGRDGTVALAARKGRASYLGDRTIGYADAGATSMALIIRAAMTTLG</sequence>
<keyword evidence="1 5" id="KW-0808">Transferase</keyword>
<dbReference type="AlphaFoldDB" id="A0A099J7G9"/>
<evidence type="ECO:0000313" key="7">
    <source>
        <dbReference type="Proteomes" id="UP000561726"/>
    </source>
</evidence>
<organism evidence="4 6">
    <name type="scientific">Cryobacterium roopkundense</name>
    <dbReference type="NCBI Taxonomy" id="1001240"/>
    <lineage>
        <taxon>Bacteria</taxon>
        <taxon>Bacillati</taxon>
        <taxon>Actinomycetota</taxon>
        <taxon>Actinomycetes</taxon>
        <taxon>Micrococcales</taxon>
        <taxon>Microbacteriaceae</taxon>
        <taxon>Cryobacterium</taxon>
    </lineage>
</organism>
<dbReference type="EMBL" id="JPXF01000044">
    <property type="protein sequence ID" value="KGJ73408.1"/>
    <property type="molecule type" value="Genomic_DNA"/>
</dbReference>
<reference evidence="5 7" key="2">
    <citation type="submission" date="2020-08" db="EMBL/GenBank/DDBJ databases">
        <title>Sequencing the genomes of 1000 actinobacteria strains.</title>
        <authorList>
            <person name="Klenk H.-P."/>
        </authorList>
    </citation>
    <scope>NUCLEOTIDE SEQUENCE [LARGE SCALE GENOMIC DNA]</scope>
    <source>
        <strain evidence="5 7">DSM 21065</strain>
    </source>
</reference>
<reference evidence="4 6" key="1">
    <citation type="submission" date="2014-08" db="EMBL/GenBank/DDBJ databases">
        <authorList>
            <person name="Sisinthy S."/>
        </authorList>
    </citation>
    <scope>NUCLEOTIDE SEQUENCE [LARGE SCALE GENOMIC DNA]</scope>
    <source>
        <strain evidence="4 6">RuG17</strain>
    </source>
</reference>
<dbReference type="PROSITE" id="PS51480">
    <property type="entry name" value="DHAL"/>
    <property type="match status" value="1"/>
</dbReference>
<keyword evidence="6" id="KW-1185">Reference proteome</keyword>
<dbReference type="GO" id="GO:0004371">
    <property type="term" value="F:glycerone kinase activity"/>
    <property type="evidence" value="ECO:0007669"/>
    <property type="project" value="InterPro"/>
</dbReference>
<dbReference type="FunFam" id="1.25.40.340:FF:000002">
    <property type="entry name" value="Dihydroxyacetone kinase, L subunit"/>
    <property type="match status" value="1"/>
</dbReference>
<dbReference type="SMART" id="SM01120">
    <property type="entry name" value="Dak2"/>
    <property type="match status" value="1"/>
</dbReference>
<evidence type="ECO:0000313" key="4">
    <source>
        <dbReference type="EMBL" id="KGJ73408.1"/>
    </source>
</evidence>
<dbReference type="SUPFAM" id="SSF101473">
    <property type="entry name" value="DhaL-like"/>
    <property type="match status" value="1"/>
</dbReference>
<accession>A0A099J7G9</accession>
<evidence type="ECO:0000259" key="3">
    <source>
        <dbReference type="PROSITE" id="PS51480"/>
    </source>
</evidence>
<dbReference type="eggNOG" id="COG1461">
    <property type="taxonomic scope" value="Bacteria"/>
</dbReference>
<dbReference type="PANTHER" id="PTHR28629">
    <property type="entry name" value="TRIOKINASE/FMN CYCLASE"/>
    <property type="match status" value="1"/>
</dbReference>
<dbReference type="GO" id="GO:0019563">
    <property type="term" value="P:glycerol catabolic process"/>
    <property type="evidence" value="ECO:0007669"/>
    <property type="project" value="TreeGrafter"/>
</dbReference>
<dbReference type="Gene3D" id="1.25.40.340">
    <property type="match status" value="1"/>
</dbReference>
<evidence type="ECO:0000313" key="6">
    <source>
        <dbReference type="Proteomes" id="UP000029864"/>
    </source>
</evidence>
<dbReference type="NCBIfam" id="TIGR02365">
    <property type="entry name" value="dha_L_ycgS"/>
    <property type="match status" value="1"/>
</dbReference>
<name>A0A099J7G9_9MICO</name>
<protein>
    <submittedName>
        <fullName evidence="4 5">Dihydroxyacetone kinase</fullName>
        <ecNumber evidence="5">2.7.1.-</ecNumber>
    </submittedName>
</protein>
<dbReference type="RefSeq" id="WP_035836845.1">
    <property type="nucleotide sequence ID" value="NZ_JACHBQ010000001.1"/>
</dbReference>
<dbReference type="InterPro" id="IPR004007">
    <property type="entry name" value="DhaL_dom"/>
</dbReference>
<gene>
    <name evidence="5" type="ORF">BJ997_001023</name>
    <name evidence="4" type="ORF">GY21_11355</name>
</gene>
<dbReference type="InterPro" id="IPR036117">
    <property type="entry name" value="DhaL_dom_sf"/>
</dbReference>
<evidence type="ECO:0000256" key="1">
    <source>
        <dbReference type="ARBA" id="ARBA00022679"/>
    </source>
</evidence>
<dbReference type="PANTHER" id="PTHR28629:SF4">
    <property type="entry name" value="TRIOKINASE_FMN CYCLASE"/>
    <property type="match status" value="1"/>
</dbReference>
<dbReference type="Pfam" id="PF02734">
    <property type="entry name" value="Dak2"/>
    <property type="match status" value="1"/>
</dbReference>
<dbReference type="InterPro" id="IPR012737">
    <property type="entry name" value="DhaK_L_YcgS"/>
</dbReference>
<dbReference type="STRING" id="1001240.GY21_11355"/>
<dbReference type="Proteomes" id="UP000561726">
    <property type="component" value="Unassembled WGS sequence"/>
</dbReference>
<dbReference type="InterPro" id="IPR050861">
    <property type="entry name" value="Dihydroxyacetone_Kinase"/>
</dbReference>
<dbReference type="EC" id="2.7.1.-" evidence="5"/>
<feature type="domain" description="DhaL" evidence="3">
    <location>
        <begin position="8"/>
        <end position="208"/>
    </location>
</feature>
<comment type="caution">
    <text evidence="4">The sequence shown here is derived from an EMBL/GenBank/DDBJ whole genome shotgun (WGS) entry which is preliminary data.</text>
</comment>
<evidence type="ECO:0000313" key="5">
    <source>
        <dbReference type="EMBL" id="MBB5640475.1"/>
    </source>
</evidence>